<reference evidence="7" key="1">
    <citation type="submission" date="2022-01" db="EMBL/GenBank/DDBJ databases">
        <authorList>
            <person name="Braso-Vives M."/>
        </authorList>
    </citation>
    <scope>NUCLEOTIDE SEQUENCE</scope>
</reference>
<keyword evidence="4" id="KW-0812">Transmembrane</keyword>
<feature type="transmembrane region" description="Helical" evidence="4">
    <location>
        <begin position="426"/>
        <end position="443"/>
    </location>
</feature>
<dbReference type="AlphaFoldDB" id="A0A8J9YTH8"/>
<dbReference type="SMART" id="SM00034">
    <property type="entry name" value="CLECT"/>
    <property type="match status" value="1"/>
</dbReference>
<evidence type="ECO:0000256" key="2">
    <source>
        <dbReference type="ARBA" id="ARBA00023157"/>
    </source>
</evidence>
<dbReference type="Pfam" id="PF00059">
    <property type="entry name" value="Lectin_C"/>
    <property type="match status" value="1"/>
</dbReference>
<dbReference type="InterPro" id="IPR018378">
    <property type="entry name" value="C-type_lectin_CS"/>
</dbReference>
<evidence type="ECO:0000256" key="3">
    <source>
        <dbReference type="SAM" id="Coils"/>
    </source>
</evidence>
<evidence type="ECO:0000313" key="8">
    <source>
        <dbReference type="Proteomes" id="UP000838412"/>
    </source>
</evidence>
<sequence>MRAHCVIFAGCTLLLSVSSSAYSDAKPEDKAKNEDVSLLQLLADATTESKKTQQGASEEVVNILHDLRQKIEEGNGLVDEEPEPDDGIFKTEGCEDHQDGDEWGTSDHDNCYCQGQDRFCYHVDCLPGSEIVRKSDGLWDCPNGFTSGEEHTTDLGGPDDEAEVPPVAEEDRSLVRELADDGLAKTEGCQGHQVGDQWGTPEHDNCICTGSDRVCYRVNCLPGSEVVRDSSGPWNCDVGPSKRSITGNALMMQDNEKRVIVTATVLAAFGVFSGLVGITNFIWSRVGAAKTTRQLNEIQDQIRALDNKVDELTQSVSGLQLGQQYLQQVILYGRDELRLRNMLDTLAKMQVNNGQYTGIHDTEAWADSVLSHGSDGVQQVLYNLLDMVKPQSVLFGGKSLFEIYHEQLRGNIPEYREKMPRKVTQVYGLIGGGYAVWITALRIKGRTGEIPAKTQEAQQKLQSLEPNLEKYFKYGSCASGWQRRTSTCYKAFSLSKTWTEASAYCHTQGPGGMLAMSKDSGTNGFLISLKDAESSSWGFWFGLNDRAREGSYKWPDGTSLGSYKYWSPIEPNNGGKNWWGQYNNPEDCVEFFRTGWRNSNWNDAKCGNRRYFICERKPEGV</sequence>
<keyword evidence="1" id="KW-0430">Lectin</keyword>
<evidence type="ECO:0000313" key="7">
    <source>
        <dbReference type="EMBL" id="CAH1241446.1"/>
    </source>
</evidence>
<keyword evidence="2" id="KW-1015">Disulfide bond</keyword>
<dbReference type="Proteomes" id="UP000838412">
    <property type="component" value="Chromosome 12"/>
</dbReference>
<dbReference type="InterPro" id="IPR051663">
    <property type="entry name" value="CLec_Tetranectin-domain"/>
</dbReference>
<dbReference type="PANTHER" id="PTHR22799">
    <property type="entry name" value="TETRANECTIN-RELATED"/>
    <property type="match status" value="1"/>
</dbReference>
<keyword evidence="4" id="KW-0472">Membrane</keyword>
<keyword evidence="5" id="KW-0732">Signal</keyword>
<dbReference type="SUPFAM" id="SSF56436">
    <property type="entry name" value="C-type lectin-like"/>
    <property type="match status" value="1"/>
</dbReference>
<feature type="domain" description="C-type lectin" evidence="6">
    <location>
        <begin position="477"/>
        <end position="615"/>
    </location>
</feature>
<feature type="chain" id="PRO_5035465886" evidence="5">
    <location>
        <begin position="26"/>
        <end position="621"/>
    </location>
</feature>
<dbReference type="InterPro" id="IPR016186">
    <property type="entry name" value="C-type_lectin-like/link_sf"/>
</dbReference>
<name>A0A8J9YTH8_BRALA</name>
<feature type="coiled-coil region" evidence="3">
    <location>
        <begin position="288"/>
        <end position="315"/>
    </location>
</feature>
<dbReference type="GO" id="GO:0030246">
    <property type="term" value="F:carbohydrate binding"/>
    <property type="evidence" value="ECO:0007669"/>
    <property type="project" value="UniProtKB-KW"/>
</dbReference>
<organism evidence="7 8">
    <name type="scientific">Branchiostoma lanceolatum</name>
    <name type="common">Common lancelet</name>
    <name type="synonym">Amphioxus lanceolatum</name>
    <dbReference type="NCBI Taxonomy" id="7740"/>
    <lineage>
        <taxon>Eukaryota</taxon>
        <taxon>Metazoa</taxon>
        <taxon>Chordata</taxon>
        <taxon>Cephalochordata</taxon>
        <taxon>Leptocardii</taxon>
        <taxon>Amphioxiformes</taxon>
        <taxon>Branchiostomatidae</taxon>
        <taxon>Branchiostoma</taxon>
    </lineage>
</organism>
<gene>
    <name evidence="7" type="primary">CLEC4M</name>
    <name evidence="7" type="ORF">BLAG_LOCUS5088</name>
</gene>
<feature type="signal peptide" evidence="5">
    <location>
        <begin position="1"/>
        <end position="25"/>
    </location>
</feature>
<feature type="transmembrane region" description="Helical" evidence="4">
    <location>
        <begin position="259"/>
        <end position="283"/>
    </location>
</feature>
<protein>
    <submittedName>
        <fullName evidence="7">CLEC4M protein</fullName>
    </submittedName>
</protein>
<keyword evidence="3" id="KW-0175">Coiled coil</keyword>
<evidence type="ECO:0000256" key="5">
    <source>
        <dbReference type="SAM" id="SignalP"/>
    </source>
</evidence>
<dbReference type="PANTHER" id="PTHR22799:SF6">
    <property type="entry name" value="C-TYPE LECTIN DOMAIN FAMILY 4 MEMBER M-LIKE"/>
    <property type="match status" value="1"/>
</dbReference>
<evidence type="ECO:0000256" key="4">
    <source>
        <dbReference type="SAM" id="Phobius"/>
    </source>
</evidence>
<dbReference type="EMBL" id="OV696697">
    <property type="protein sequence ID" value="CAH1241446.1"/>
    <property type="molecule type" value="Genomic_DNA"/>
</dbReference>
<keyword evidence="8" id="KW-1185">Reference proteome</keyword>
<dbReference type="InterPro" id="IPR016187">
    <property type="entry name" value="CTDL_fold"/>
</dbReference>
<dbReference type="PROSITE" id="PS00615">
    <property type="entry name" value="C_TYPE_LECTIN_1"/>
    <property type="match status" value="1"/>
</dbReference>
<accession>A0A8J9YTH8</accession>
<proteinExistence type="predicted"/>
<evidence type="ECO:0000259" key="6">
    <source>
        <dbReference type="SMART" id="SM00034"/>
    </source>
</evidence>
<dbReference type="InterPro" id="IPR001304">
    <property type="entry name" value="C-type_lectin-like"/>
</dbReference>
<keyword evidence="4" id="KW-1133">Transmembrane helix</keyword>
<dbReference type="Gene3D" id="3.10.100.10">
    <property type="entry name" value="Mannose-Binding Protein A, subunit A"/>
    <property type="match status" value="1"/>
</dbReference>
<evidence type="ECO:0000256" key="1">
    <source>
        <dbReference type="ARBA" id="ARBA00022734"/>
    </source>
</evidence>
<dbReference type="OrthoDB" id="418245at2759"/>